<dbReference type="Proteomes" id="UP000626092">
    <property type="component" value="Unassembled WGS sequence"/>
</dbReference>
<proteinExistence type="predicted"/>
<keyword evidence="1" id="KW-1133">Transmembrane helix</keyword>
<organism evidence="2 3">
    <name type="scientific">Rhododendron simsii</name>
    <name type="common">Sims's rhododendron</name>
    <dbReference type="NCBI Taxonomy" id="118357"/>
    <lineage>
        <taxon>Eukaryota</taxon>
        <taxon>Viridiplantae</taxon>
        <taxon>Streptophyta</taxon>
        <taxon>Embryophyta</taxon>
        <taxon>Tracheophyta</taxon>
        <taxon>Spermatophyta</taxon>
        <taxon>Magnoliopsida</taxon>
        <taxon>eudicotyledons</taxon>
        <taxon>Gunneridae</taxon>
        <taxon>Pentapetalae</taxon>
        <taxon>asterids</taxon>
        <taxon>Ericales</taxon>
        <taxon>Ericaceae</taxon>
        <taxon>Ericoideae</taxon>
        <taxon>Rhodoreae</taxon>
        <taxon>Rhododendron</taxon>
    </lineage>
</organism>
<gene>
    <name evidence="2" type="ORF">RHSIM_Rhsim06G0121000</name>
</gene>
<evidence type="ECO:0000313" key="2">
    <source>
        <dbReference type="EMBL" id="KAF7141378.1"/>
    </source>
</evidence>
<keyword evidence="3" id="KW-1185">Reference proteome</keyword>
<accession>A0A834GT30</accession>
<evidence type="ECO:0000313" key="3">
    <source>
        <dbReference type="Proteomes" id="UP000626092"/>
    </source>
</evidence>
<comment type="caution">
    <text evidence="2">The sequence shown here is derived from an EMBL/GenBank/DDBJ whole genome shotgun (WGS) entry which is preliminary data.</text>
</comment>
<keyword evidence="1" id="KW-0472">Membrane</keyword>
<feature type="transmembrane region" description="Helical" evidence="1">
    <location>
        <begin position="16"/>
        <end position="38"/>
    </location>
</feature>
<protein>
    <submittedName>
        <fullName evidence="2">Uncharacterized protein</fullName>
    </submittedName>
</protein>
<keyword evidence="1" id="KW-0812">Transmembrane</keyword>
<dbReference type="EMBL" id="WJXA01000006">
    <property type="protein sequence ID" value="KAF7141378.1"/>
    <property type="molecule type" value="Genomic_DNA"/>
</dbReference>
<evidence type="ECO:0000256" key="1">
    <source>
        <dbReference type="SAM" id="Phobius"/>
    </source>
</evidence>
<feature type="transmembrane region" description="Helical" evidence="1">
    <location>
        <begin position="76"/>
        <end position="97"/>
    </location>
</feature>
<name>A0A834GT30_RHOSS</name>
<dbReference type="AlphaFoldDB" id="A0A834GT30"/>
<feature type="transmembrane region" description="Helical" evidence="1">
    <location>
        <begin position="50"/>
        <end position="69"/>
    </location>
</feature>
<sequence length="107" mass="11938">MPLCSYVDLVTMVRRLFIAIKCFLANLFTTSVILSSQIKKVNQLLANHPVSGAFIDISVILVHIAFGLNRIADKTVIFFVFMVMSSCYVMLLIWAGHNAIYGAGRVR</sequence>
<reference evidence="2" key="1">
    <citation type="submission" date="2019-11" db="EMBL/GenBank/DDBJ databases">
        <authorList>
            <person name="Liu Y."/>
            <person name="Hou J."/>
            <person name="Li T.-Q."/>
            <person name="Guan C.-H."/>
            <person name="Wu X."/>
            <person name="Wu H.-Z."/>
            <person name="Ling F."/>
            <person name="Zhang R."/>
            <person name="Shi X.-G."/>
            <person name="Ren J.-P."/>
            <person name="Chen E.-F."/>
            <person name="Sun J.-M."/>
        </authorList>
    </citation>
    <scope>NUCLEOTIDE SEQUENCE</scope>
    <source>
        <strain evidence="2">Adult_tree_wgs_1</strain>
        <tissue evidence="2">Leaves</tissue>
    </source>
</reference>